<dbReference type="EMBL" id="ML977588">
    <property type="protein sequence ID" value="KAF2000576.1"/>
    <property type="molecule type" value="Genomic_DNA"/>
</dbReference>
<accession>A0A6A5WSP0</accession>
<keyword evidence="2" id="KW-1185">Reference proteome</keyword>
<evidence type="ECO:0000313" key="1">
    <source>
        <dbReference type="EMBL" id="KAF2000576.1"/>
    </source>
</evidence>
<name>A0A6A5WSP0_9PLEO</name>
<dbReference type="AlphaFoldDB" id="A0A6A5WSP0"/>
<reference evidence="1" key="1">
    <citation type="journal article" date="2020" name="Stud. Mycol.">
        <title>101 Dothideomycetes genomes: a test case for predicting lifestyles and emergence of pathogens.</title>
        <authorList>
            <person name="Haridas S."/>
            <person name="Albert R."/>
            <person name="Binder M."/>
            <person name="Bloem J."/>
            <person name="Labutti K."/>
            <person name="Salamov A."/>
            <person name="Andreopoulos B."/>
            <person name="Baker S."/>
            <person name="Barry K."/>
            <person name="Bills G."/>
            <person name="Bluhm B."/>
            <person name="Cannon C."/>
            <person name="Castanera R."/>
            <person name="Culley D."/>
            <person name="Daum C."/>
            <person name="Ezra D."/>
            <person name="Gonzalez J."/>
            <person name="Henrissat B."/>
            <person name="Kuo A."/>
            <person name="Liang C."/>
            <person name="Lipzen A."/>
            <person name="Lutzoni F."/>
            <person name="Magnuson J."/>
            <person name="Mondo S."/>
            <person name="Nolan M."/>
            <person name="Ohm R."/>
            <person name="Pangilinan J."/>
            <person name="Park H.-J."/>
            <person name="Ramirez L."/>
            <person name="Alfaro M."/>
            <person name="Sun H."/>
            <person name="Tritt A."/>
            <person name="Yoshinaga Y."/>
            <person name="Zwiers L.-H."/>
            <person name="Turgeon B."/>
            <person name="Goodwin S."/>
            <person name="Spatafora J."/>
            <person name="Crous P."/>
            <person name="Grigoriev I."/>
        </authorList>
    </citation>
    <scope>NUCLEOTIDE SEQUENCE</scope>
    <source>
        <strain evidence="1">CBS 123094</strain>
    </source>
</reference>
<protein>
    <submittedName>
        <fullName evidence="1">Uncharacterized protein</fullName>
    </submittedName>
</protein>
<proteinExistence type="predicted"/>
<sequence length="79" mass="8647">MSLKGLQIPVLRLAGACPAQCGFRSLRSFSRLIEFSSRGCMLLGANYDLWQEAVEGLQRCDGESTDFRGSPDDPTHGLI</sequence>
<organism evidence="1 2">
    <name type="scientific">Amniculicola lignicola CBS 123094</name>
    <dbReference type="NCBI Taxonomy" id="1392246"/>
    <lineage>
        <taxon>Eukaryota</taxon>
        <taxon>Fungi</taxon>
        <taxon>Dikarya</taxon>
        <taxon>Ascomycota</taxon>
        <taxon>Pezizomycotina</taxon>
        <taxon>Dothideomycetes</taxon>
        <taxon>Pleosporomycetidae</taxon>
        <taxon>Pleosporales</taxon>
        <taxon>Amniculicolaceae</taxon>
        <taxon>Amniculicola</taxon>
    </lineage>
</organism>
<evidence type="ECO:0000313" key="2">
    <source>
        <dbReference type="Proteomes" id="UP000799779"/>
    </source>
</evidence>
<gene>
    <name evidence="1" type="ORF">P154DRAFT_620096</name>
</gene>
<dbReference type="Proteomes" id="UP000799779">
    <property type="component" value="Unassembled WGS sequence"/>
</dbReference>